<dbReference type="SUPFAM" id="SSF52540">
    <property type="entry name" value="P-loop containing nucleoside triphosphate hydrolases"/>
    <property type="match status" value="1"/>
</dbReference>
<gene>
    <name evidence="12" type="ORF">CDAUBV1_LOCUS584</name>
</gene>
<evidence type="ECO:0000256" key="2">
    <source>
        <dbReference type="ARBA" id="ARBA00005619"/>
    </source>
</evidence>
<accession>A0AAV2T0K4</accession>
<sequence length="228" mass="25518">MSPDMLVPVFCALLVCVFATLLLLICLRRKKSVVLILGICDAGKTTLFTNLIHNCPLPCYTSLKANVGQYRTGRKGLFLVDIPGHEKVRYECINKHKEDIMASVFIIDSTNVQSELKDVAEFMYNLLTDPKIGIPRSKILIICNKQDVTSAKGSAVIRSLLEKELNTLTLTRMDALASLDHHSPKTTPMRLMKPGSCFKFDTSHMDIEFVECAATEDISPVRKWLESL</sequence>
<organism evidence="12 13">
    <name type="scientific">Calicophoron daubneyi</name>
    <name type="common">Rumen fluke</name>
    <name type="synonym">Paramphistomum daubneyi</name>
    <dbReference type="NCBI Taxonomy" id="300641"/>
    <lineage>
        <taxon>Eukaryota</taxon>
        <taxon>Metazoa</taxon>
        <taxon>Spiralia</taxon>
        <taxon>Lophotrochozoa</taxon>
        <taxon>Platyhelminthes</taxon>
        <taxon>Trematoda</taxon>
        <taxon>Digenea</taxon>
        <taxon>Plagiorchiida</taxon>
        <taxon>Pronocephalata</taxon>
        <taxon>Paramphistomoidea</taxon>
        <taxon>Paramphistomidae</taxon>
        <taxon>Calicophoron</taxon>
    </lineage>
</organism>
<dbReference type="CDD" id="cd04105">
    <property type="entry name" value="SR_beta"/>
    <property type="match status" value="1"/>
</dbReference>
<dbReference type="Pfam" id="PF09439">
    <property type="entry name" value="SRPRB"/>
    <property type="match status" value="1"/>
</dbReference>
<dbReference type="GO" id="GO:0034067">
    <property type="term" value="P:protein localization to Golgi apparatus"/>
    <property type="evidence" value="ECO:0007669"/>
    <property type="project" value="TreeGrafter"/>
</dbReference>
<dbReference type="Proteomes" id="UP001497525">
    <property type="component" value="Unassembled WGS sequence"/>
</dbReference>
<dbReference type="GO" id="GO:0043001">
    <property type="term" value="P:Golgi to plasma membrane protein transport"/>
    <property type="evidence" value="ECO:0007669"/>
    <property type="project" value="TreeGrafter"/>
</dbReference>
<dbReference type="EMBL" id="CAXLJL010000002">
    <property type="protein sequence ID" value="CAL5129539.1"/>
    <property type="molecule type" value="Genomic_DNA"/>
</dbReference>
<dbReference type="InterPro" id="IPR024156">
    <property type="entry name" value="Small_GTPase_ARF"/>
</dbReference>
<evidence type="ECO:0000256" key="7">
    <source>
        <dbReference type="ARBA" id="ARBA00022989"/>
    </source>
</evidence>
<dbReference type="PANTHER" id="PTHR45909">
    <property type="entry name" value="ADP-RIBOSYLATION FACTOR-RELATED PROTEIN 1"/>
    <property type="match status" value="1"/>
</dbReference>
<evidence type="ECO:0000256" key="9">
    <source>
        <dbReference type="ARBA" id="ARBA00023136"/>
    </source>
</evidence>
<dbReference type="GO" id="GO:0005789">
    <property type="term" value="C:endoplasmic reticulum membrane"/>
    <property type="evidence" value="ECO:0007669"/>
    <property type="project" value="UniProtKB-SubCell"/>
</dbReference>
<evidence type="ECO:0000256" key="10">
    <source>
        <dbReference type="ARBA" id="ARBA00023170"/>
    </source>
</evidence>
<reference evidence="12" key="1">
    <citation type="submission" date="2024-06" db="EMBL/GenBank/DDBJ databases">
        <authorList>
            <person name="Liu X."/>
            <person name="Lenzi L."/>
            <person name="Haldenby T S."/>
            <person name="Uol C."/>
        </authorList>
    </citation>
    <scope>NUCLEOTIDE SEQUENCE</scope>
</reference>
<evidence type="ECO:0000256" key="11">
    <source>
        <dbReference type="SAM" id="Phobius"/>
    </source>
</evidence>
<keyword evidence="4 11" id="KW-0812">Transmembrane</keyword>
<dbReference type="InterPro" id="IPR019009">
    <property type="entry name" value="SRP_receptor_beta_su"/>
</dbReference>
<comment type="similarity">
    <text evidence="2">Belongs to the SRP receptor beta subunit family.</text>
</comment>
<keyword evidence="6" id="KW-0256">Endoplasmic reticulum</keyword>
<protein>
    <recommendedName>
        <fullName evidence="3">Signal recognition particle receptor subunit beta</fullName>
    </recommendedName>
</protein>
<evidence type="ECO:0000256" key="6">
    <source>
        <dbReference type="ARBA" id="ARBA00022824"/>
    </source>
</evidence>
<evidence type="ECO:0000256" key="8">
    <source>
        <dbReference type="ARBA" id="ARBA00023134"/>
    </source>
</evidence>
<dbReference type="GO" id="GO:0003924">
    <property type="term" value="F:GTPase activity"/>
    <property type="evidence" value="ECO:0007669"/>
    <property type="project" value="TreeGrafter"/>
</dbReference>
<comment type="subcellular location">
    <subcellularLocation>
        <location evidence="1">Endoplasmic reticulum membrane</location>
        <topology evidence="1">Single-pass membrane protein</topology>
    </subcellularLocation>
</comment>
<keyword evidence="10" id="KW-0675">Receptor</keyword>
<keyword evidence="5" id="KW-0547">Nucleotide-binding</keyword>
<keyword evidence="8" id="KW-0342">GTP-binding</keyword>
<dbReference type="AlphaFoldDB" id="A0AAV2T0K4"/>
<dbReference type="Gene3D" id="3.40.50.300">
    <property type="entry name" value="P-loop containing nucleotide triphosphate hydrolases"/>
    <property type="match status" value="1"/>
</dbReference>
<keyword evidence="7 11" id="KW-1133">Transmembrane helix</keyword>
<dbReference type="GO" id="GO:0006886">
    <property type="term" value="P:intracellular protein transport"/>
    <property type="evidence" value="ECO:0007669"/>
    <property type="project" value="TreeGrafter"/>
</dbReference>
<dbReference type="GO" id="GO:0005794">
    <property type="term" value="C:Golgi apparatus"/>
    <property type="evidence" value="ECO:0007669"/>
    <property type="project" value="TreeGrafter"/>
</dbReference>
<dbReference type="GO" id="GO:0005525">
    <property type="term" value="F:GTP binding"/>
    <property type="evidence" value="ECO:0007669"/>
    <property type="project" value="UniProtKB-KW"/>
</dbReference>
<evidence type="ECO:0000256" key="3">
    <source>
        <dbReference type="ARBA" id="ARBA00020256"/>
    </source>
</evidence>
<comment type="caution">
    <text evidence="12">The sequence shown here is derived from an EMBL/GenBank/DDBJ whole genome shotgun (WGS) entry which is preliminary data.</text>
</comment>
<name>A0AAV2T0K4_CALDB</name>
<dbReference type="InterPro" id="IPR027417">
    <property type="entry name" value="P-loop_NTPase"/>
</dbReference>
<dbReference type="PANTHER" id="PTHR45909:SF1">
    <property type="entry name" value="ADP-RIBOSYLATION FACTOR-RELATED PROTEIN 1"/>
    <property type="match status" value="1"/>
</dbReference>
<feature type="transmembrane region" description="Helical" evidence="11">
    <location>
        <begin position="6"/>
        <end position="27"/>
    </location>
</feature>
<evidence type="ECO:0000256" key="5">
    <source>
        <dbReference type="ARBA" id="ARBA00022741"/>
    </source>
</evidence>
<keyword evidence="9 11" id="KW-0472">Membrane</keyword>
<evidence type="ECO:0000313" key="12">
    <source>
        <dbReference type="EMBL" id="CAL5129539.1"/>
    </source>
</evidence>
<evidence type="ECO:0000313" key="13">
    <source>
        <dbReference type="Proteomes" id="UP001497525"/>
    </source>
</evidence>
<proteinExistence type="inferred from homology"/>
<evidence type="ECO:0000256" key="1">
    <source>
        <dbReference type="ARBA" id="ARBA00004389"/>
    </source>
</evidence>
<evidence type="ECO:0000256" key="4">
    <source>
        <dbReference type="ARBA" id="ARBA00022692"/>
    </source>
</evidence>